<dbReference type="GO" id="GO:0046655">
    <property type="term" value="P:folic acid metabolic process"/>
    <property type="evidence" value="ECO:0007669"/>
    <property type="project" value="TreeGrafter"/>
</dbReference>
<dbReference type="InterPro" id="IPR001796">
    <property type="entry name" value="DHFR_dom"/>
</dbReference>
<evidence type="ECO:0000256" key="4">
    <source>
        <dbReference type="ARBA" id="ARBA00022857"/>
    </source>
</evidence>
<name>A0A6C0KV73_9ZZZZ</name>
<dbReference type="GO" id="GO:0050661">
    <property type="term" value="F:NADP binding"/>
    <property type="evidence" value="ECO:0007669"/>
    <property type="project" value="InterPro"/>
</dbReference>
<dbReference type="PANTHER" id="PTHR48069:SF3">
    <property type="entry name" value="DIHYDROFOLATE REDUCTASE"/>
    <property type="match status" value="1"/>
</dbReference>
<evidence type="ECO:0000256" key="5">
    <source>
        <dbReference type="ARBA" id="ARBA00023002"/>
    </source>
</evidence>
<dbReference type="PROSITE" id="PS51330">
    <property type="entry name" value="DHFR_2"/>
    <property type="match status" value="1"/>
</dbReference>
<comment type="pathway">
    <text evidence="1">Cofactor biosynthesis; tetrahydrofolate biosynthesis; 5,6,7,8-tetrahydrofolate from 7,8-dihydrofolate: step 1/1.</text>
</comment>
<dbReference type="GO" id="GO:0046452">
    <property type="term" value="P:dihydrofolate metabolic process"/>
    <property type="evidence" value="ECO:0007669"/>
    <property type="project" value="TreeGrafter"/>
</dbReference>
<protein>
    <recommendedName>
        <fullName evidence="2">dihydrofolate reductase</fullName>
        <ecNumber evidence="2">1.5.1.3</ecNumber>
    </recommendedName>
</protein>
<evidence type="ECO:0000256" key="1">
    <source>
        <dbReference type="ARBA" id="ARBA00004903"/>
    </source>
</evidence>
<feature type="domain" description="DHFR" evidence="6">
    <location>
        <begin position="2"/>
        <end position="189"/>
    </location>
</feature>
<dbReference type="EMBL" id="MN740979">
    <property type="protein sequence ID" value="QHU21131.1"/>
    <property type="molecule type" value="Genomic_DNA"/>
</dbReference>
<dbReference type="CDD" id="cd00209">
    <property type="entry name" value="DHFR"/>
    <property type="match status" value="1"/>
</dbReference>
<evidence type="ECO:0000259" key="6">
    <source>
        <dbReference type="PROSITE" id="PS51330"/>
    </source>
</evidence>
<keyword evidence="5" id="KW-0560">Oxidoreductase</keyword>
<proteinExistence type="predicted"/>
<dbReference type="PROSITE" id="PS00075">
    <property type="entry name" value="DHFR_1"/>
    <property type="match status" value="1"/>
</dbReference>
<dbReference type="InterPro" id="IPR017925">
    <property type="entry name" value="DHFR_CS"/>
</dbReference>
<keyword evidence="3" id="KW-0554">One-carbon metabolism</keyword>
<keyword evidence="4" id="KW-0521">NADP</keyword>
<dbReference type="GO" id="GO:0006730">
    <property type="term" value="P:one-carbon metabolic process"/>
    <property type="evidence" value="ECO:0007669"/>
    <property type="project" value="UniProtKB-KW"/>
</dbReference>
<dbReference type="Pfam" id="PF00186">
    <property type="entry name" value="DHFR_1"/>
    <property type="match status" value="1"/>
</dbReference>
<accession>A0A6C0KV73</accession>
<dbReference type="InterPro" id="IPR024072">
    <property type="entry name" value="DHFR-like_dom_sf"/>
</dbReference>
<dbReference type="EC" id="1.5.1.3" evidence="2"/>
<evidence type="ECO:0000256" key="2">
    <source>
        <dbReference type="ARBA" id="ARBA00012856"/>
    </source>
</evidence>
<dbReference type="GO" id="GO:0005739">
    <property type="term" value="C:mitochondrion"/>
    <property type="evidence" value="ECO:0007669"/>
    <property type="project" value="TreeGrafter"/>
</dbReference>
<dbReference type="InterPro" id="IPR012259">
    <property type="entry name" value="DHFR"/>
</dbReference>
<dbReference type="PRINTS" id="PR00070">
    <property type="entry name" value="DHFR"/>
</dbReference>
<dbReference type="GO" id="GO:0046654">
    <property type="term" value="P:tetrahydrofolate biosynthetic process"/>
    <property type="evidence" value="ECO:0007669"/>
    <property type="project" value="InterPro"/>
</dbReference>
<dbReference type="GO" id="GO:0004146">
    <property type="term" value="F:dihydrofolate reductase activity"/>
    <property type="evidence" value="ECO:0007669"/>
    <property type="project" value="UniProtKB-EC"/>
</dbReference>
<sequence length="201" mass="22973">MNYIIIVACDVNGGIGKDGKLPWYIPPDMKYFKTVTTEAPENTINAVIMGRKTWESLGKKTLPNRLNIVISATLEDSYIPDADAPIIARSFDHAHTKLKEFSNGSGGNYNSSGICKINNVFVIGGESIYKEALYDYRYTKLYITYIYNAYDCDAYFPIHSAELRYKVHMESPEQKTGDNIFYKYFIYHQDQVYPPPLSHPH</sequence>
<dbReference type="SUPFAM" id="SSF53597">
    <property type="entry name" value="Dihydrofolate reductase-like"/>
    <property type="match status" value="1"/>
</dbReference>
<dbReference type="PANTHER" id="PTHR48069">
    <property type="entry name" value="DIHYDROFOLATE REDUCTASE"/>
    <property type="match status" value="1"/>
</dbReference>
<dbReference type="AlphaFoldDB" id="A0A6C0KV73"/>
<evidence type="ECO:0000313" key="7">
    <source>
        <dbReference type="EMBL" id="QHU21131.1"/>
    </source>
</evidence>
<dbReference type="Gene3D" id="3.40.430.10">
    <property type="entry name" value="Dihydrofolate Reductase, subunit A"/>
    <property type="match status" value="1"/>
</dbReference>
<organism evidence="7">
    <name type="scientific">viral metagenome</name>
    <dbReference type="NCBI Taxonomy" id="1070528"/>
    <lineage>
        <taxon>unclassified sequences</taxon>
        <taxon>metagenomes</taxon>
        <taxon>organismal metagenomes</taxon>
    </lineage>
</organism>
<reference evidence="7" key="1">
    <citation type="journal article" date="2020" name="Nature">
        <title>Giant virus diversity and host interactions through global metagenomics.</title>
        <authorList>
            <person name="Schulz F."/>
            <person name="Roux S."/>
            <person name="Paez-Espino D."/>
            <person name="Jungbluth S."/>
            <person name="Walsh D.A."/>
            <person name="Denef V.J."/>
            <person name="McMahon K.D."/>
            <person name="Konstantinidis K.T."/>
            <person name="Eloe-Fadrosh E.A."/>
            <person name="Kyrpides N.C."/>
            <person name="Woyke T."/>
        </authorList>
    </citation>
    <scope>NUCLEOTIDE SEQUENCE</scope>
    <source>
        <strain evidence="7">GVMAG-S-3300013094-100</strain>
    </source>
</reference>
<evidence type="ECO:0000256" key="3">
    <source>
        <dbReference type="ARBA" id="ARBA00022563"/>
    </source>
</evidence>